<dbReference type="RefSeq" id="WP_196284313.1">
    <property type="nucleotide sequence ID" value="NZ_JADQDQ010000024.1"/>
</dbReference>
<organism evidence="1 2">
    <name type="scientific">Hymenobacter jeongseonensis</name>
    <dbReference type="NCBI Taxonomy" id="2791027"/>
    <lineage>
        <taxon>Bacteria</taxon>
        <taxon>Pseudomonadati</taxon>
        <taxon>Bacteroidota</taxon>
        <taxon>Cytophagia</taxon>
        <taxon>Cytophagales</taxon>
        <taxon>Hymenobacteraceae</taxon>
        <taxon>Hymenobacter</taxon>
    </lineage>
</organism>
<sequence>MGFLNSLFSRPSSKDCSDLVHALLNHAEALGLGPVDVENAREMLRYDESVLCFDIIANQFHSYDLEITPAFYDLLAHTGRCLKVAPESYSFNQELIRSDTHIPKPVREGLASIIGTLLRPSFTSRPLR</sequence>
<gene>
    <name evidence="1" type="ORF">I2I05_21400</name>
</gene>
<accession>A0ABS0INP2</accession>
<reference evidence="1 2" key="1">
    <citation type="submission" date="2020-11" db="EMBL/GenBank/DDBJ databases">
        <authorList>
            <person name="Kim M.K."/>
        </authorList>
    </citation>
    <scope>NUCLEOTIDE SEQUENCE [LARGE SCALE GENOMIC DNA]</scope>
    <source>
        <strain evidence="1 2">BT683</strain>
    </source>
</reference>
<evidence type="ECO:0000313" key="1">
    <source>
        <dbReference type="EMBL" id="MBF9239962.1"/>
    </source>
</evidence>
<comment type="caution">
    <text evidence="1">The sequence shown here is derived from an EMBL/GenBank/DDBJ whole genome shotgun (WGS) entry which is preliminary data.</text>
</comment>
<protein>
    <submittedName>
        <fullName evidence="1">Uncharacterized protein</fullName>
    </submittedName>
</protein>
<proteinExistence type="predicted"/>
<dbReference type="Proteomes" id="UP000597617">
    <property type="component" value="Unassembled WGS sequence"/>
</dbReference>
<evidence type="ECO:0000313" key="2">
    <source>
        <dbReference type="Proteomes" id="UP000597617"/>
    </source>
</evidence>
<keyword evidence="2" id="KW-1185">Reference proteome</keyword>
<dbReference type="EMBL" id="JADQDQ010000024">
    <property type="protein sequence ID" value="MBF9239962.1"/>
    <property type="molecule type" value="Genomic_DNA"/>
</dbReference>
<name>A0ABS0INP2_9BACT</name>